<accession>A0A7W4YDT4</accession>
<evidence type="ECO:0000313" key="2">
    <source>
        <dbReference type="Proteomes" id="UP000545286"/>
    </source>
</evidence>
<dbReference type="RefSeq" id="WP_183623256.1">
    <property type="nucleotide sequence ID" value="NZ_JACHWJ010000001.1"/>
</dbReference>
<protein>
    <submittedName>
        <fullName evidence="1">Uncharacterized protein</fullName>
    </submittedName>
</protein>
<keyword evidence="2" id="KW-1185">Reference proteome</keyword>
<reference evidence="1 2" key="1">
    <citation type="submission" date="2020-08" db="EMBL/GenBank/DDBJ databases">
        <title>Sequencing the genomes of 1000 actinobacteria strains.</title>
        <authorList>
            <person name="Klenk H.-P."/>
        </authorList>
    </citation>
    <scope>NUCLEOTIDE SEQUENCE [LARGE SCALE GENOMIC DNA]</scope>
    <source>
        <strain evidence="1 2">DSM 20419</strain>
    </source>
</reference>
<dbReference type="EMBL" id="JACHWJ010000001">
    <property type="protein sequence ID" value="MBB2956809.1"/>
    <property type="molecule type" value="Genomic_DNA"/>
</dbReference>
<proteinExistence type="predicted"/>
<dbReference type="AlphaFoldDB" id="A0A7W4YDT4"/>
<sequence length="284" mass="31124">MTKKQVTNAQLGITVHELGEDGGAWLVLGTMDVRLAREAVIRWALDLGVDDVMIADVVREVLEVTTQPGWGWYFETSPSGDGIVRHAEREAESSTAVSVGVAFGVPRIKHEGRPDLLPAARRTRRRFAHELYPHGGEHEVRPLSVEAPYLLSRAVGLDTWDTGWKLATMAEYNDRVHQLIEARMLAFVADALLQGMSGDEAWAWASQMNEEPSGELLYDRAVLYGVEPEHIKPYPCGPTPQDHKHVSSSGYSAGNGIVTMIKGPEEECEACTEPLALAGGDDRG</sequence>
<organism evidence="1 2">
    <name type="scientific">Pseudoclavibacter helvolus</name>
    <dbReference type="NCBI Taxonomy" id="255205"/>
    <lineage>
        <taxon>Bacteria</taxon>
        <taxon>Bacillati</taxon>
        <taxon>Actinomycetota</taxon>
        <taxon>Actinomycetes</taxon>
        <taxon>Micrococcales</taxon>
        <taxon>Microbacteriaceae</taxon>
        <taxon>Pseudoclavibacter</taxon>
    </lineage>
</organism>
<evidence type="ECO:0000313" key="1">
    <source>
        <dbReference type="EMBL" id="MBB2956809.1"/>
    </source>
</evidence>
<gene>
    <name evidence="1" type="ORF">FHX72_000921</name>
</gene>
<dbReference type="Proteomes" id="UP000545286">
    <property type="component" value="Unassembled WGS sequence"/>
</dbReference>
<comment type="caution">
    <text evidence="1">The sequence shown here is derived from an EMBL/GenBank/DDBJ whole genome shotgun (WGS) entry which is preliminary data.</text>
</comment>
<name>A0A7W4YDT4_9MICO</name>